<reference evidence="1 2" key="1">
    <citation type="submission" date="2020-08" db="EMBL/GenBank/DDBJ databases">
        <title>Genomic Encyclopedia of Type Strains, Phase IV (KMG-IV): sequencing the most valuable type-strain genomes for metagenomic binning, comparative biology and taxonomic classification.</title>
        <authorList>
            <person name="Goeker M."/>
        </authorList>
    </citation>
    <scope>NUCLEOTIDE SEQUENCE [LARGE SCALE GENOMIC DNA]</scope>
    <source>
        <strain evidence="1 2">DSM 103725</strain>
    </source>
</reference>
<proteinExistence type="predicted"/>
<dbReference type="EMBL" id="JACHGY010000002">
    <property type="protein sequence ID" value="MBB6431715.1"/>
    <property type="molecule type" value="Genomic_DNA"/>
</dbReference>
<name>A0A7X0LLP3_9BACT</name>
<gene>
    <name evidence="1" type="ORF">HNQ40_003598</name>
</gene>
<dbReference type="GO" id="GO:0000428">
    <property type="term" value="C:DNA-directed RNA polymerase complex"/>
    <property type="evidence" value="ECO:0007669"/>
    <property type="project" value="UniProtKB-KW"/>
</dbReference>
<dbReference type="AlphaFoldDB" id="A0A7X0LLP3"/>
<protein>
    <submittedName>
        <fullName evidence="1">DNA-directed RNA polymerase specialized sigma24 family protein</fullName>
    </submittedName>
</protein>
<accession>A0A7X0LLP3</accession>
<keyword evidence="1" id="KW-0240">DNA-directed RNA polymerase</keyword>
<dbReference type="Proteomes" id="UP000541810">
    <property type="component" value="Unassembled WGS sequence"/>
</dbReference>
<organism evidence="1 2">
    <name type="scientific">Algisphaera agarilytica</name>
    <dbReference type="NCBI Taxonomy" id="1385975"/>
    <lineage>
        <taxon>Bacteria</taxon>
        <taxon>Pseudomonadati</taxon>
        <taxon>Planctomycetota</taxon>
        <taxon>Phycisphaerae</taxon>
        <taxon>Phycisphaerales</taxon>
        <taxon>Phycisphaeraceae</taxon>
        <taxon>Algisphaera</taxon>
    </lineage>
</organism>
<keyword evidence="2" id="KW-1185">Reference proteome</keyword>
<sequence length="43" mass="4835">MTGNEVKQSLGCSAALVSKRLHRGLDQLRQWIRESQREGVAKP</sequence>
<evidence type="ECO:0000313" key="1">
    <source>
        <dbReference type="EMBL" id="MBB6431715.1"/>
    </source>
</evidence>
<comment type="caution">
    <text evidence="1">The sequence shown here is derived from an EMBL/GenBank/DDBJ whole genome shotgun (WGS) entry which is preliminary data.</text>
</comment>
<keyword evidence="1" id="KW-0804">Transcription</keyword>
<evidence type="ECO:0000313" key="2">
    <source>
        <dbReference type="Proteomes" id="UP000541810"/>
    </source>
</evidence>